<organism evidence="2 3">
    <name type="scientific">Suillus subaureus</name>
    <dbReference type="NCBI Taxonomy" id="48587"/>
    <lineage>
        <taxon>Eukaryota</taxon>
        <taxon>Fungi</taxon>
        <taxon>Dikarya</taxon>
        <taxon>Basidiomycota</taxon>
        <taxon>Agaricomycotina</taxon>
        <taxon>Agaricomycetes</taxon>
        <taxon>Agaricomycetidae</taxon>
        <taxon>Boletales</taxon>
        <taxon>Suillineae</taxon>
        <taxon>Suillaceae</taxon>
        <taxon>Suillus</taxon>
    </lineage>
</organism>
<reference evidence="2" key="1">
    <citation type="journal article" date="2020" name="New Phytol.">
        <title>Comparative genomics reveals dynamic genome evolution in host specialist ectomycorrhizal fungi.</title>
        <authorList>
            <person name="Lofgren L.A."/>
            <person name="Nguyen N.H."/>
            <person name="Vilgalys R."/>
            <person name="Ruytinx J."/>
            <person name="Liao H.L."/>
            <person name="Branco S."/>
            <person name="Kuo A."/>
            <person name="LaButti K."/>
            <person name="Lipzen A."/>
            <person name="Andreopoulos W."/>
            <person name="Pangilinan J."/>
            <person name="Riley R."/>
            <person name="Hundley H."/>
            <person name="Na H."/>
            <person name="Barry K."/>
            <person name="Grigoriev I.V."/>
            <person name="Stajich J.E."/>
            <person name="Kennedy P.G."/>
        </authorList>
    </citation>
    <scope>NUCLEOTIDE SEQUENCE</scope>
    <source>
        <strain evidence="2">MN1</strain>
    </source>
</reference>
<dbReference type="EMBL" id="JABBWG010000036">
    <property type="protein sequence ID" value="KAG1808953.1"/>
    <property type="molecule type" value="Genomic_DNA"/>
</dbReference>
<accession>A0A9P7E231</accession>
<keyword evidence="1" id="KW-0732">Signal</keyword>
<dbReference type="Proteomes" id="UP000807769">
    <property type="component" value="Unassembled WGS sequence"/>
</dbReference>
<comment type="caution">
    <text evidence="2">The sequence shown here is derived from an EMBL/GenBank/DDBJ whole genome shotgun (WGS) entry which is preliminary data.</text>
</comment>
<keyword evidence="3" id="KW-1185">Reference proteome</keyword>
<dbReference type="GeneID" id="64627353"/>
<proteinExistence type="predicted"/>
<name>A0A9P7E231_9AGAM</name>
<evidence type="ECO:0000313" key="2">
    <source>
        <dbReference type="EMBL" id="KAG1808953.1"/>
    </source>
</evidence>
<protein>
    <submittedName>
        <fullName evidence="2">Uncharacterized protein</fullName>
    </submittedName>
</protein>
<dbReference type="AlphaFoldDB" id="A0A9P7E231"/>
<evidence type="ECO:0000256" key="1">
    <source>
        <dbReference type="SAM" id="SignalP"/>
    </source>
</evidence>
<feature type="signal peptide" evidence="1">
    <location>
        <begin position="1"/>
        <end position="19"/>
    </location>
</feature>
<gene>
    <name evidence="2" type="ORF">BJ212DRAFT_1302843</name>
</gene>
<feature type="chain" id="PRO_5040158690" evidence="1">
    <location>
        <begin position="20"/>
        <end position="235"/>
    </location>
</feature>
<evidence type="ECO:0000313" key="3">
    <source>
        <dbReference type="Proteomes" id="UP000807769"/>
    </source>
</evidence>
<dbReference type="RefSeq" id="XP_041188945.1">
    <property type="nucleotide sequence ID" value="XM_041333336.1"/>
</dbReference>
<sequence>MSILLWLIIACPHIYNTYRTKNGKSVILVDAVSSQKALTVTKELVSDVQESLKKMLSNGLWSHAYKVHPAAVPALSAQAAHHNGQAWIENGHDYDHDNDQYNTNDIDMSSDHSEPEDVPRHAMDDIHTEFHQHARIQTCCEEVIGTRWTAIEALPSIMCEGSHMYTSEFLYQRINHAGAADVTHTKSTALYGAASCKGYSSFKGKILVVWNFRVVKLCRIVKKEQNRWIVQGLQK</sequence>